<dbReference type="InterPro" id="IPR016166">
    <property type="entry name" value="FAD-bd_PCMH"/>
</dbReference>
<dbReference type="GO" id="GO:0022904">
    <property type="term" value="P:respiratory electron transport chain"/>
    <property type="evidence" value="ECO:0007669"/>
    <property type="project" value="TreeGrafter"/>
</dbReference>
<dbReference type="Gene3D" id="1.10.45.10">
    <property type="entry name" value="Vanillyl-alcohol Oxidase, Chain A, domain 4"/>
    <property type="match status" value="1"/>
</dbReference>
<evidence type="ECO:0000256" key="3">
    <source>
        <dbReference type="ARBA" id="ARBA00022630"/>
    </source>
</evidence>
<dbReference type="Proteomes" id="UP000050489">
    <property type="component" value="Unassembled WGS sequence"/>
</dbReference>
<dbReference type="PANTHER" id="PTHR43716">
    <property type="entry name" value="D-2-HYDROXYGLUTARATE DEHYDROGENASE, MITOCHONDRIAL"/>
    <property type="match status" value="1"/>
</dbReference>
<accession>A0A2F0PDQ7</accession>
<organism evidence="7 8">
    <name type="scientific">Serratia marcescens</name>
    <dbReference type="NCBI Taxonomy" id="615"/>
    <lineage>
        <taxon>Bacteria</taxon>
        <taxon>Pseudomonadati</taxon>
        <taxon>Pseudomonadota</taxon>
        <taxon>Gammaproteobacteria</taxon>
        <taxon>Enterobacterales</taxon>
        <taxon>Yersiniaceae</taxon>
        <taxon>Serratia</taxon>
    </lineage>
</organism>
<keyword evidence="4" id="KW-0274">FAD</keyword>
<name>A0A2F0PDQ7_SERMA</name>
<dbReference type="Gene3D" id="3.30.43.10">
    <property type="entry name" value="Uridine Diphospho-n-acetylenolpyruvylglucosamine Reductase, domain 2"/>
    <property type="match status" value="1"/>
</dbReference>
<dbReference type="PROSITE" id="PS51387">
    <property type="entry name" value="FAD_PCMH"/>
    <property type="match status" value="1"/>
</dbReference>
<comment type="caution">
    <text evidence="7">The sequence shown here is derived from an EMBL/GenBank/DDBJ whole genome shotgun (WGS) entry which is preliminary data.</text>
</comment>
<dbReference type="PANTHER" id="PTHR43716:SF1">
    <property type="entry name" value="D-2-HYDROXYGLUTARATE DEHYDROGENASE, MITOCHONDRIAL"/>
    <property type="match status" value="1"/>
</dbReference>
<evidence type="ECO:0000256" key="1">
    <source>
        <dbReference type="ARBA" id="ARBA00001974"/>
    </source>
</evidence>
<dbReference type="InterPro" id="IPR016167">
    <property type="entry name" value="FAD-bd_PCMH_sub1"/>
</dbReference>
<evidence type="ECO:0000313" key="8">
    <source>
        <dbReference type="Proteomes" id="UP000050489"/>
    </source>
</evidence>
<dbReference type="InterPro" id="IPR016169">
    <property type="entry name" value="FAD-bd_PCMH_sub2"/>
</dbReference>
<keyword evidence="3" id="KW-0285">Flavoprotein</keyword>
<dbReference type="AlphaFoldDB" id="A0A2F0PDQ7"/>
<gene>
    <name evidence="7" type="ORF">AN695_0204130</name>
</gene>
<evidence type="ECO:0000256" key="2">
    <source>
        <dbReference type="ARBA" id="ARBA00008000"/>
    </source>
</evidence>
<dbReference type="SUPFAM" id="SSF55103">
    <property type="entry name" value="FAD-linked oxidases, C-terminal domain"/>
    <property type="match status" value="1"/>
</dbReference>
<reference evidence="8" key="1">
    <citation type="submission" date="2016-04" db="EMBL/GenBank/DDBJ databases">
        <authorList>
            <person name="Osei Sekyere J."/>
            <person name="Sivertsen A."/>
            <person name="Pedersen A.T."/>
            <person name="Sundsfjord A."/>
        </authorList>
    </citation>
    <scope>NUCLEOTIDE SEQUENCE [LARGE SCALE GENOMIC DNA]</scope>
    <source>
        <strain evidence="8">945174350</strain>
    </source>
</reference>
<comment type="similarity">
    <text evidence="2">Belongs to the FAD-binding oxidoreductase/transferase type 4 family.</text>
</comment>
<dbReference type="GO" id="GO:0016491">
    <property type="term" value="F:oxidoreductase activity"/>
    <property type="evidence" value="ECO:0007669"/>
    <property type="project" value="UniProtKB-KW"/>
</dbReference>
<protein>
    <submittedName>
        <fullName evidence="7">FAD-linked oxidase</fullName>
    </submittedName>
</protein>
<dbReference type="Pfam" id="PF01565">
    <property type="entry name" value="FAD_binding_4"/>
    <property type="match status" value="1"/>
</dbReference>
<sequence length="541" mass="60370">MTGSSLNTFPVGYEYVNFVNWSKEISGNHILTCYPQNTDELLAVINWAHENKYCVRPVGIKHNWSPLVIANGEDNSNVVLIDLTRKFKNISINKVGEHGYVTAQTGVTMQALLTELEKKKLGFYATPAPGDLTLGGVLAIGGHGTCVPAKDEPLAEFASFGSVSNSVVSLKAVVWDQARSKYELKEFTRDNAESSAFLVHVGRAFISEVTLQVPRNRRLRCQSYVNVTAADLFSTASTTKNTFSHFLDLCGRVEVIWFPFTEKPWLKVWKQEDSFPKVSKPVNGPFNYPFSDNLPVKISDIIKKINNGHPELTPTLGKAQMELVSIGLGATVSADLWGWSKDLLLYVKPTTLRVTANGYAIITKRSNIQNVLHDFTKKYEEMVADYQRKNSFPMNGPIEIRVTGLDSAKESAVANAIAPDLSAIRPVESHPEWDVAIWLDILTMPDTPDANKFYSEMEKWIFSHYAGDYATVRVEWSKGWGYTSQAAWQDKTVLEVNIPRSFNAGAGNNDSWNHACNVLNKYDPHNVFSSPLTKAVFKQKS</sequence>
<dbReference type="InterPro" id="IPR016171">
    <property type="entry name" value="Vanillyl_alc_oxidase_C-sub2"/>
</dbReference>
<dbReference type="InterPro" id="IPR036318">
    <property type="entry name" value="FAD-bd_PCMH-like_sf"/>
</dbReference>
<dbReference type="InterPro" id="IPR015213">
    <property type="entry name" value="Cholesterol_OX_subst-bd"/>
</dbReference>
<dbReference type="Gene3D" id="3.30.465.10">
    <property type="match status" value="1"/>
</dbReference>
<evidence type="ECO:0000259" key="6">
    <source>
        <dbReference type="PROSITE" id="PS51387"/>
    </source>
</evidence>
<dbReference type="InterPro" id="IPR006094">
    <property type="entry name" value="Oxid_FAD_bind_N"/>
</dbReference>
<evidence type="ECO:0000256" key="5">
    <source>
        <dbReference type="ARBA" id="ARBA00023002"/>
    </source>
</evidence>
<proteinExistence type="inferred from homology"/>
<feature type="domain" description="FAD-binding PCMH-type" evidence="6">
    <location>
        <begin position="25"/>
        <end position="216"/>
    </location>
</feature>
<keyword evidence="5" id="KW-0560">Oxidoreductase</keyword>
<dbReference type="GO" id="GO:0071949">
    <property type="term" value="F:FAD binding"/>
    <property type="evidence" value="ECO:0007669"/>
    <property type="project" value="InterPro"/>
</dbReference>
<dbReference type="RefSeq" id="WP_055316289.1">
    <property type="nucleotide sequence ID" value="NZ_CADDTT010000049.1"/>
</dbReference>
<evidence type="ECO:0000256" key="4">
    <source>
        <dbReference type="ARBA" id="ARBA00022827"/>
    </source>
</evidence>
<dbReference type="EMBL" id="LJEX02000114">
    <property type="protein sequence ID" value="OCO82179.1"/>
    <property type="molecule type" value="Genomic_DNA"/>
</dbReference>
<comment type="cofactor">
    <cofactor evidence="1">
        <name>FAD</name>
        <dbReference type="ChEBI" id="CHEBI:57692"/>
    </cofactor>
</comment>
<dbReference type="InterPro" id="IPR016170">
    <property type="entry name" value="Cytok_DH_C_sf"/>
</dbReference>
<dbReference type="Pfam" id="PF09129">
    <property type="entry name" value="Chol_subst-bind"/>
    <property type="match status" value="1"/>
</dbReference>
<dbReference type="InterPro" id="IPR016164">
    <property type="entry name" value="FAD-linked_Oxase-like_C"/>
</dbReference>
<dbReference type="SUPFAM" id="SSF56176">
    <property type="entry name" value="FAD-binding/transporter-associated domain-like"/>
    <property type="match status" value="1"/>
</dbReference>
<dbReference type="InterPro" id="IPR051264">
    <property type="entry name" value="FAD-oxidored/transferase_4"/>
</dbReference>
<evidence type="ECO:0000313" key="7">
    <source>
        <dbReference type="EMBL" id="OCO82179.1"/>
    </source>
</evidence>
<dbReference type="Gene3D" id="3.40.462.10">
    <property type="entry name" value="FAD-linked oxidases, C-terminal domain"/>
    <property type="match status" value="1"/>
</dbReference>